<keyword evidence="1" id="KW-0812">Transmembrane</keyword>
<keyword evidence="3" id="KW-1185">Reference proteome</keyword>
<keyword evidence="1" id="KW-0472">Membrane</keyword>
<dbReference type="AlphaFoldDB" id="A0AAE3W3P7"/>
<protein>
    <submittedName>
        <fullName evidence="2">Protein-S-isoprenylcysteine O-methyltransferase Ste14</fullName>
    </submittedName>
</protein>
<reference evidence="2 3" key="1">
    <citation type="submission" date="2023-07" db="EMBL/GenBank/DDBJ databases">
        <title>Sequencing the genomes of 1000 actinobacteria strains.</title>
        <authorList>
            <person name="Klenk H.-P."/>
        </authorList>
    </citation>
    <scope>NUCLEOTIDE SEQUENCE [LARGE SCALE GENOMIC DNA]</scope>
    <source>
        <strain evidence="2 3">DSM 44709</strain>
    </source>
</reference>
<feature type="transmembrane region" description="Helical" evidence="1">
    <location>
        <begin position="6"/>
        <end position="23"/>
    </location>
</feature>
<proteinExistence type="predicted"/>
<accession>A0AAE3W3P7</accession>
<gene>
    <name evidence="2" type="ORF">J2S42_005470</name>
</gene>
<evidence type="ECO:0000256" key="1">
    <source>
        <dbReference type="SAM" id="Phobius"/>
    </source>
</evidence>
<keyword evidence="1" id="KW-1133">Transmembrane helix</keyword>
<evidence type="ECO:0000313" key="2">
    <source>
        <dbReference type="EMBL" id="MDQ0368801.1"/>
    </source>
</evidence>
<feature type="transmembrane region" description="Helical" evidence="1">
    <location>
        <begin position="35"/>
        <end position="57"/>
    </location>
</feature>
<dbReference type="Proteomes" id="UP001240236">
    <property type="component" value="Unassembled WGS sequence"/>
</dbReference>
<organism evidence="2 3">
    <name type="scientific">Catenuloplanes indicus</name>
    <dbReference type="NCBI Taxonomy" id="137267"/>
    <lineage>
        <taxon>Bacteria</taxon>
        <taxon>Bacillati</taxon>
        <taxon>Actinomycetota</taxon>
        <taxon>Actinomycetes</taxon>
        <taxon>Micromonosporales</taxon>
        <taxon>Micromonosporaceae</taxon>
        <taxon>Catenuloplanes</taxon>
    </lineage>
</organism>
<name>A0AAE3W3P7_9ACTN</name>
<evidence type="ECO:0000313" key="3">
    <source>
        <dbReference type="Proteomes" id="UP001240236"/>
    </source>
</evidence>
<dbReference type="EMBL" id="JAUSUZ010000001">
    <property type="protein sequence ID" value="MDQ0368801.1"/>
    <property type="molecule type" value="Genomic_DNA"/>
</dbReference>
<feature type="transmembrane region" description="Helical" evidence="1">
    <location>
        <begin position="77"/>
        <end position="99"/>
    </location>
</feature>
<comment type="caution">
    <text evidence="2">The sequence shown here is derived from an EMBL/GenBank/DDBJ whole genome shotgun (WGS) entry which is preliminary data.</text>
</comment>
<dbReference type="RefSeq" id="WP_307243568.1">
    <property type="nucleotide sequence ID" value="NZ_JAUSUZ010000001.1"/>
</dbReference>
<sequence>MYFFAAVTSLPMLIAGVAGLVLVRTRAGSLPPRTARFATIGLALLLASTVLGMFWQIATPMVIEATGTSLFGVYSFAQWIVTGGLSVAGLALLIAAVLARATPRNPWEAADPGPRPPFIQ</sequence>